<dbReference type="FunFam" id="2.60.40.1180:FF:000002">
    <property type="entry name" value="1,4-alpha-glucan branching enzyme GlgB"/>
    <property type="match status" value="1"/>
</dbReference>
<reference evidence="2" key="1">
    <citation type="submission" date="2018-06" db="EMBL/GenBank/DDBJ databases">
        <authorList>
            <person name="Zhirakovskaya E."/>
        </authorList>
    </citation>
    <scope>NUCLEOTIDE SEQUENCE</scope>
</reference>
<dbReference type="PANTHER" id="PTHR43651">
    <property type="entry name" value="1,4-ALPHA-GLUCAN-BRANCHING ENZYME"/>
    <property type="match status" value="1"/>
</dbReference>
<dbReference type="GO" id="GO:0003844">
    <property type="term" value="F:1,4-alpha-glucan branching enzyme activity"/>
    <property type="evidence" value="ECO:0007669"/>
    <property type="project" value="UniProtKB-EC"/>
</dbReference>
<dbReference type="InterPro" id="IPR013780">
    <property type="entry name" value="Glyco_hydro_b"/>
</dbReference>
<dbReference type="EC" id="2.4.1.18" evidence="2"/>
<dbReference type="Pfam" id="PF02806">
    <property type="entry name" value="Alpha-amylase_C"/>
    <property type="match status" value="1"/>
</dbReference>
<dbReference type="Gene3D" id="3.20.20.80">
    <property type="entry name" value="Glycosidases"/>
    <property type="match status" value="1"/>
</dbReference>
<keyword evidence="2" id="KW-0328">Glycosyltransferase</keyword>
<dbReference type="Gene3D" id="2.60.40.1180">
    <property type="entry name" value="Golgi alpha-mannosidase II"/>
    <property type="match status" value="1"/>
</dbReference>
<name>A0A3B0VFP8_9ZZZZ</name>
<dbReference type="InterPro" id="IPR006407">
    <property type="entry name" value="GlgB"/>
</dbReference>
<accession>A0A3B0VFP8</accession>
<dbReference type="PANTHER" id="PTHR43651:SF3">
    <property type="entry name" value="1,4-ALPHA-GLUCAN-BRANCHING ENZYME"/>
    <property type="match status" value="1"/>
</dbReference>
<dbReference type="SUPFAM" id="SSF51445">
    <property type="entry name" value="(Trans)glycosidases"/>
    <property type="match status" value="1"/>
</dbReference>
<dbReference type="InterPro" id="IPR006048">
    <property type="entry name" value="A-amylase/branching_C"/>
</dbReference>
<protein>
    <submittedName>
        <fullName evidence="2">1,4-alpha-glucan (Glycogen) branching enzyme, GH-13-type</fullName>
        <ecNumber evidence="2">2.4.1.18</ecNumber>
    </submittedName>
</protein>
<dbReference type="GO" id="GO:0005978">
    <property type="term" value="P:glycogen biosynthetic process"/>
    <property type="evidence" value="ECO:0007669"/>
    <property type="project" value="InterPro"/>
</dbReference>
<dbReference type="EMBL" id="UOEU01000747">
    <property type="protein sequence ID" value="VAW39490.1"/>
    <property type="molecule type" value="Genomic_DNA"/>
</dbReference>
<feature type="domain" description="Alpha-amylase/branching enzyme C-terminal all beta" evidence="1">
    <location>
        <begin position="275"/>
        <end position="373"/>
    </location>
</feature>
<organism evidence="2">
    <name type="scientific">hydrothermal vent metagenome</name>
    <dbReference type="NCBI Taxonomy" id="652676"/>
    <lineage>
        <taxon>unclassified sequences</taxon>
        <taxon>metagenomes</taxon>
        <taxon>ecological metagenomes</taxon>
    </lineage>
</organism>
<dbReference type="CDD" id="cd11322">
    <property type="entry name" value="AmyAc_Glg_BE"/>
    <property type="match status" value="1"/>
</dbReference>
<evidence type="ECO:0000259" key="1">
    <source>
        <dbReference type="Pfam" id="PF02806"/>
    </source>
</evidence>
<dbReference type="NCBIfam" id="TIGR01515">
    <property type="entry name" value="branching_enzym"/>
    <property type="match status" value="1"/>
</dbReference>
<gene>
    <name evidence="2" type="ORF">MNBD_CHLOROFLEXI01-2131</name>
</gene>
<dbReference type="GO" id="GO:0005829">
    <property type="term" value="C:cytosol"/>
    <property type="evidence" value="ECO:0007669"/>
    <property type="project" value="TreeGrafter"/>
</dbReference>
<keyword evidence="2" id="KW-0808">Transferase</keyword>
<proteinExistence type="predicted"/>
<dbReference type="AlphaFoldDB" id="A0A3B0VFP8"/>
<feature type="non-terminal residue" evidence="2">
    <location>
        <position position="1"/>
    </location>
</feature>
<dbReference type="InterPro" id="IPR017853">
    <property type="entry name" value="GH"/>
</dbReference>
<dbReference type="GO" id="GO:0043169">
    <property type="term" value="F:cation binding"/>
    <property type="evidence" value="ECO:0007669"/>
    <property type="project" value="InterPro"/>
</dbReference>
<sequence length="374" mass="43662">HLYEHEDPRLGAHPDWGTYIFNYGRNEIRQFLISNALFWLDKYHIDGLRVDAVASMLYLDFSREPGEWLPNRYGGRENIGALQLLRNFNDQVHKLFPNVLTIAEESTSWPGVTHPTADNPLNLGFDLKWNMGWMHDTLRYMQTDPIYRAFHQGTLTFSMLYAFDEKFVLPFSHDEVVHLKKSMLDKMPGDLWQKFANLRLLYSFQWAHPGKKHQFMGGEFGQWQEWSEERSLDWHLLQESEKHEGLQTLVKTLNQLYRSESALYEDDNSWQGFQWLDFKDAQRSILAFARLAPQQNEAILIACNFTPVVREEYRLGVPCEGKYSELFNSDTAVFGGSNVINEGEFEAEAIPWHDQPYSILITLPPLGATFFKPQ</sequence>
<evidence type="ECO:0000313" key="2">
    <source>
        <dbReference type="EMBL" id="VAW39490.1"/>
    </source>
</evidence>
<dbReference type="SUPFAM" id="SSF51011">
    <property type="entry name" value="Glycosyl hydrolase domain"/>
    <property type="match status" value="1"/>
</dbReference>